<dbReference type="AlphaFoldDB" id="A0A6G9XK11"/>
<name>A0A6G9XK11_NOCBR</name>
<keyword evidence="1" id="KW-0812">Transmembrane</keyword>
<feature type="transmembrane region" description="Helical" evidence="1">
    <location>
        <begin position="67"/>
        <end position="89"/>
    </location>
</feature>
<sequence length="118" mass="13180">MLKYGSTMNWKRAKPRLRDLTIIRELGIKKGLATWYRGKPIDTAVTMVRGEWPVCSRCLISIDIYRTLGLFMVAVTMLAIGALVLVHLLDVEELLAPLALIVFFGTPFEVLLAAAAFD</sequence>
<accession>A0A6G9XK11</accession>
<protein>
    <submittedName>
        <fullName evidence="2">Uncharacterized protein</fullName>
    </submittedName>
</protein>
<evidence type="ECO:0000256" key="1">
    <source>
        <dbReference type="SAM" id="Phobius"/>
    </source>
</evidence>
<evidence type="ECO:0000313" key="3">
    <source>
        <dbReference type="Proteomes" id="UP000501705"/>
    </source>
</evidence>
<keyword evidence="1" id="KW-1133">Transmembrane helix</keyword>
<proteinExistence type="predicted"/>
<dbReference type="EMBL" id="CP046171">
    <property type="protein sequence ID" value="QIS01246.1"/>
    <property type="molecule type" value="Genomic_DNA"/>
</dbReference>
<keyword evidence="1" id="KW-0472">Membrane</keyword>
<evidence type="ECO:0000313" key="2">
    <source>
        <dbReference type="EMBL" id="QIS01246.1"/>
    </source>
</evidence>
<gene>
    <name evidence="2" type="ORF">F5X71_01965</name>
</gene>
<organism evidence="2 3">
    <name type="scientific">Nocardia brasiliensis</name>
    <dbReference type="NCBI Taxonomy" id="37326"/>
    <lineage>
        <taxon>Bacteria</taxon>
        <taxon>Bacillati</taxon>
        <taxon>Actinomycetota</taxon>
        <taxon>Actinomycetes</taxon>
        <taxon>Mycobacteriales</taxon>
        <taxon>Nocardiaceae</taxon>
        <taxon>Nocardia</taxon>
    </lineage>
</organism>
<reference evidence="2 3" key="1">
    <citation type="journal article" date="2019" name="ACS Chem. Biol.">
        <title>Identification and Mobilization of a Cryptic Antibiotic Biosynthesis Gene Locus from a Human-Pathogenic Nocardia Isolate.</title>
        <authorList>
            <person name="Herisse M."/>
            <person name="Ishida K."/>
            <person name="Porter J.L."/>
            <person name="Howden B."/>
            <person name="Hertweck C."/>
            <person name="Stinear T.P."/>
            <person name="Pidot S.J."/>
        </authorList>
    </citation>
    <scope>NUCLEOTIDE SEQUENCE [LARGE SCALE GENOMIC DNA]</scope>
    <source>
        <strain evidence="2 3">AUSMDU00024985</strain>
    </source>
</reference>
<dbReference type="Proteomes" id="UP000501705">
    <property type="component" value="Chromosome"/>
</dbReference>
<feature type="transmembrane region" description="Helical" evidence="1">
    <location>
        <begin position="95"/>
        <end position="117"/>
    </location>
</feature>